<dbReference type="Proteomes" id="UP001272052">
    <property type="component" value="Unassembled WGS sequence"/>
</dbReference>
<proteinExistence type="predicted"/>
<dbReference type="InterPro" id="IPR051316">
    <property type="entry name" value="Zinc-reg_GTPase_activator"/>
</dbReference>
<dbReference type="InterPro" id="IPR027417">
    <property type="entry name" value="P-loop_NTPase"/>
</dbReference>
<organism evidence="2 3">
    <name type="scientific">Methanimicrococcus hacksteinii</name>
    <dbReference type="NCBI Taxonomy" id="3028293"/>
    <lineage>
        <taxon>Archaea</taxon>
        <taxon>Methanobacteriati</taxon>
        <taxon>Methanobacteriota</taxon>
        <taxon>Stenosarchaea group</taxon>
        <taxon>Methanomicrobia</taxon>
        <taxon>Methanosarcinales</taxon>
        <taxon>Methanosarcinaceae</taxon>
        <taxon>Methanimicrococcus</taxon>
    </lineage>
</organism>
<gene>
    <name evidence="2" type="ORF">MmiAt1_09670</name>
</gene>
<sequence length="358" mass="38619">MKIIVVGGFLGSGKTTALVRLGTYYSSIGKSVGIIVNEVGEIGIDGDIISQYGLETKEITSGCICCSLKTSLRATLLLMIENYNPDVIIIESTGVAYPGAIRDEVMLMNLPMDYDMAPLLTLFDGSRFKQILKEIKNFAAQQLAQAEVIAVSKTDLVEASMLPIIETAVSQINPKAEIITLSSKNPESLAQLINILERSSDTEARLAELKKVVANDGSLLMAGGKKDNSIEASGVGSFSAEYVLDDTRLKSLNESDFEKIVKEIMSQIRESVLQKSPDFLGHIKLFLESGSALYKISLTTAEEDPIYDFIPPADENAAAAPNLKILSAVTGISSGDIKEIVQNSVENVLNENKIIFSA</sequence>
<dbReference type="InterPro" id="IPR003495">
    <property type="entry name" value="CobW/HypB/UreG_nucleotide-bd"/>
</dbReference>
<protein>
    <recommendedName>
        <fullName evidence="1">CobW/HypB/UreG nucleotide-binding domain-containing protein</fullName>
    </recommendedName>
</protein>
<dbReference type="EMBL" id="JAWDKC010000017">
    <property type="protein sequence ID" value="MDV0445390.1"/>
    <property type="molecule type" value="Genomic_DNA"/>
</dbReference>
<dbReference type="Pfam" id="PF02492">
    <property type="entry name" value="cobW"/>
    <property type="match status" value="1"/>
</dbReference>
<dbReference type="SUPFAM" id="SSF52540">
    <property type="entry name" value="P-loop containing nucleoside triphosphate hydrolases"/>
    <property type="match status" value="1"/>
</dbReference>
<keyword evidence="3" id="KW-1185">Reference proteome</keyword>
<dbReference type="PANTHER" id="PTHR13748">
    <property type="entry name" value="COBW-RELATED"/>
    <property type="match status" value="1"/>
</dbReference>
<feature type="domain" description="CobW/HypB/UreG nucleotide-binding" evidence="1">
    <location>
        <begin position="3"/>
        <end position="179"/>
    </location>
</feature>
<dbReference type="PANTHER" id="PTHR13748:SF62">
    <property type="entry name" value="COBW DOMAIN-CONTAINING PROTEIN"/>
    <property type="match status" value="1"/>
</dbReference>
<comment type="caution">
    <text evidence="2">The sequence shown here is derived from an EMBL/GenBank/DDBJ whole genome shotgun (WGS) entry which is preliminary data.</text>
</comment>
<accession>A0ABU3VR59</accession>
<evidence type="ECO:0000313" key="3">
    <source>
        <dbReference type="Proteomes" id="UP001272052"/>
    </source>
</evidence>
<reference evidence="2 3" key="1">
    <citation type="submission" date="2023-06" db="EMBL/GenBank/DDBJ databases">
        <title>Genome sequence of Methanimicrococcus sp. At1.</title>
        <authorList>
            <person name="Protasov E."/>
            <person name="Platt K."/>
            <person name="Poehlein A."/>
            <person name="Daniel R."/>
            <person name="Brune A."/>
        </authorList>
    </citation>
    <scope>NUCLEOTIDE SEQUENCE [LARGE SCALE GENOMIC DNA]</scope>
    <source>
        <strain evidence="2 3">At1</strain>
    </source>
</reference>
<evidence type="ECO:0000313" key="2">
    <source>
        <dbReference type="EMBL" id="MDV0445390.1"/>
    </source>
</evidence>
<dbReference type="RefSeq" id="WP_318785814.1">
    <property type="nucleotide sequence ID" value="NZ_JAWDKC010000017.1"/>
</dbReference>
<evidence type="ECO:0000259" key="1">
    <source>
        <dbReference type="Pfam" id="PF02492"/>
    </source>
</evidence>
<name>A0ABU3VR59_9EURY</name>
<dbReference type="Gene3D" id="3.40.50.300">
    <property type="entry name" value="P-loop containing nucleotide triphosphate hydrolases"/>
    <property type="match status" value="1"/>
</dbReference>